<dbReference type="Gramene" id="mRNA:HanXRQr2_Chr15g0691641">
    <property type="protein sequence ID" value="CDS:HanXRQr2_Chr15g0691641.1"/>
    <property type="gene ID" value="HanXRQr2_Chr15g0691641"/>
</dbReference>
<reference evidence="2" key="2">
    <citation type="submission" date="2017-02" db="EMBL/GenBank/DDBJ databases">
        <title>Sunflower complete genome.</title>
        <authorList>
            <person name="Langlade N."/>
            <person name="Munos S."/>
        </authorList>
    </citation>
    <scope>NUCLEOTIDE SEQUENCE [LARGE SCALE GENOMIC DNA]</scope>
    <source>
        <tissue evidence="2">Leaves</tissue>
    </source>
</reference>
<proteinExistence type="predicted"/>
<keyword evidence="3" id="KW-1185">Reference proteome</keyword>
<sequence length="62" mass="7344">MFSPHVVFSLVFNRTYVLSLSRLPLSAYNAVFSIQRLLMCKWVLIHYNLAKDSKTYQYINEL</sequence>
<gene>
    <name evidence="2" type="ORF">HannXRQ_Chr15g0478651</name>
    <name evidence="1" type="ORF">HanXRQr2_Chr15g0691641</name>
</gene>
<accession>A0A251S9U2</accession>
<reference evidence="1" key="3">
    <citation type="submission" date="2020-06" db="EMBL/GenBank/DDBJ databases">
        <title>Helianthus annuus Genome sequencing and assembly Release 2.</title>
        <authorList>
            <person name="Gouzy J."/>
            <person name="Langlade N."/>
            <person name="Munos S."/>
        </authorList>
    </citation>
    <scope>NUCLEOTIDE SEQUENCE</scope>
    <source>
        <tissue evidence="1">Leaves</tissue>
    </source>
</reference>
<name>A0A251S9U2_HELAN</name>
<evidence type="ECO:0000313" key="2">
    <source>
        <dbReference type="EMBL" id="OTF95035.1"/>
    </source>
</evidence>
<dbReference type="EMBL" id="CM007904">
    <property type="protein sequence ID" value="OTF95035.1"/>
    <property type="molecule type" value="Genomic_DNA"/>
</dbReference>
<dbReference type="Proteomes" id="UP000215914">
    <property type="component" value="Chromosome 15"/>
</dbReference>
<dbReference type="InParanoid" id="A0A251S9U2"/>
<protein>
    <submittedName>
        <fullName evidence="2">Uncharacterized protein</fullName>
    </submittedName>
</protein>
<dbReference type="EMBL" id="MNCJ02000330">
    <property type="protein sequence ID" value="KAF5764402.1"/>
    <property type="molecule type" value="Genomic_DNA"/>
</dbReference>
<evidence type="ECO:0000313" key="1">
    <source>
        <dbReference type="EMBL" id="KAF5764402.1"/>
    </source>
</evidence>
<organism evidence="2 3">
    <name type="scientific">Helianthus annuus</name>
    <name type="common">Common sunflower</name>
    <dbReference type="NCBI Taxonomy" id="4232"/>
    <lineage>
        <taxon>Eukaryota</taxon>
        <taxon>Viridiplantae</taxon>
        <taxon>Streptophyta</taxon>
        <taxon>Embryophyta</taxon>
        <taxon>Tracheophyta</taxon>
        <taxon>Spermatophyta</taxon>
        <taxon>Magnoliopsida</taxon>
        <taxon>eudicotyledons</taxon>
        <taxon>Gunneridae</taxon>
        <taxon>Pentapetalae</taxon>
        <taxon>asterids</taxon>
        <taxon>campanulids</taxon>
        <taxon>Asterales</taxon>
        <taxon>Asteraceae</taxon>
        <taxon>Asteroideae</taxon>
        <taxon>Heliantheae alliance</taxon>
        <taxon>Heliantheae</taxon>
        <taxon>Helianthus</taxon>
    </lineage>
</organism>
<dbReference type="AlphaFoldDB" id="A0A251S9U2"/>
<reference evidence="1 3" key="1">
    <citation type="journal article" date="2017" name="Nature">
        <title>The sunflower genome provides insights into oil metabolism, flowering and Asterid evolution.</title>
        <authorList>
            <person name="Badouin H."/>
            <person name="Gouzy J."/>
            <person name="Grassa C.J."/>
            <person name="Murat F."/>
            <person name="Staton S.E."/>
            <person name="Cottret L."/>
            <person name="Lelandais-Briere C."/>
            <person name="Owens G.L."/>
            <person name="Carrere S."/>
            <person name="Mayjonade B."/>
            <person name="Legrand L."/>
            <person name="Gill N."/>
            <person name="Kane N.C."/>
            <person name="Bowers J.E."/>
            <person name="Hubner S."/>
            <person name="Bellec A."/>
            <person name="Berard A."/>
            <person name="Berges H."/>
            <person name="Blanchet N."/>
            <person name="Boniface M.C."/>
            <person name="Brunel D."/>
            <person name="Catrice O."/>
            <person name="Chaidir N."/>
            <person name="Claudel C."/>
            <person name="Donnadieu C."/>
            <person name="Faraut T."/>
            <person name="Fievet G."/>
            <person name="Helmstetter N."/>
            <person name="King M."/>
            <person name="Knapp S.J."/>
            <person name="Lai Z."/>
            <person name="Le Paslier M.C."/>
            <person name="Lippi Y."/>
            <person name="Lorenzon L."/>
            <person name="Mandel J.R."/>
            <person name="Marage G."/>
            <person name="Marchand G."/>
            <person name="Marquand E."/>
            <person name="Bret-Mestries E."/>
            <person name="Morien E."/>
            <person name="Nambeesan S."/>
            <person name="Nguyen T."/>
            <person name="Pegot-Espagnet P."/>
            <person name="Pouilly N."/>
            <person name="Raftis F."/>
            <person name="Sallet E."/>
            <person name="Schiex T."/>
            <person name="Thomas J."/>
            <person name="Vandecasteele C."/>
            <person name="Vares D."/>
            <person name="Vear F."/>
            <person name="Vautrin S."/>
            <person name="Crespi M."/>
            <person name="Mangin B."/>
            <person name="Burke J.M."/>
            <person name="Salse J."/>
            <person name="Munos S."/>
            <person name="Vincourt P."/>
            <person name="Rieseberg L.H."/>
            <person name="Langlade N.B."/>
        </authorList>
    </citation>
    <scope>NUCLEOTIDE SEQUENCE [LARGE SCALE GENOMIC DNA]</scope>
    <source>
        <strain evidence="3">cv. SF193</strain>
        <tissue evidence="1">Leaves</tissue>
    </source>
</reference>
<evidence type="ECO:0000313" key="3">
    <source>
        <dbReference type="Proteomes" id="UP000215914"/>
    </source>
</evidence>